<gene>
    <name evidence="2" type="ORF">EKO22_03135</name>
</gene>
<feature type="domain" description="Glycosyl transferase family 1" evidence="1">
    <location>
        <begin position="196"/>
        <end position="340"/>
    </location>
</feature>
<dbReference type="CDD" id="cd03801">
    <property type="entry name" value="GT4_PimA-like"/>
    <property type="match status" value="1"/>
</dbReference>
<proteinExistence type="predicted"/>
<dbReference type="GO" id="GO:0016757">
    <property type="term" value="F:glycosyltransferase activity"/>
    <property type="evidence" value="ECO:0007669"/>
    <property type="project" value="UniProtKB-KW"/>
</dbReference>
<organism evidence="2">
    <name type="scientific">Synechococcus elongatus PCC 11802</name>
    <dbReference type="NCBI Taxonomy" id="2283154"/>
    <lineage>
        <taxon>Bacteria</taxon>
        <taxon>Bacillati</taxon>
        <taxon>Cyanobacteriota</taxon>
        <taxon>Cyanophyceae</taxon>
        <taxon>Synechococcales</taxon>
        <taxon>Synechococcaceae</taxon>
        <taxon>Synechococcus</taxon>
    </lineage>
</organism>
<accession>A0AAT9JUT9</accession>
<name>A0AAT9JUT9_SYNEL</name>
<evidence type="ECO:0000259" key="1">
    <source>
        <dbReference type="Pfam" id="PF00534"/>
    </source>
</evidence>
<dbReference type="InterPro" id="IPR001296">
    <property type="entry name" value="Glyco_trans_1"/>
</dbReference>
<dbReference type="EMBL" id="CP034671">
    <property type="protein sequence ID" value="QFZ91509.2"/>
    <property type="molecule type" value="Genomic_DNA"/>
</dbReference>
<protein>
    <submittedName>
        <fullName evidence="2">Glycosyltransferase family 4 protein</fullName>
        <ecNumber evidence="2">2.4.-.-</ecNumber>
    </submittedName>
</protein>
<reference evidence="2" key="1">
    <citation type="submission" date="2024-01" db="EMBL/GenBank/DDBJ databases">
        <title>Synechococcus elongatus PCC 11802, a close yet different native of Synechococcus elongatus PCC 11801.</title>
        <authorList>
            <person name="Jaiswal D."/>
            <person name="Sengupta A."/>
            <person name="Sengupta S."/>
            <person name="Pakrasi H.B."/>
            <person name="Wangikar P."/>
        </authorList>
    </citation>
    <scope>NUCLEOTIDE SEQUENCE</scope>
    <source>
        <strain evidence="2">PCC 11802</strain>
    </source>
</reference>
<dbReference type="SUPFAM" id="SSF53756">
    <property type="entry name" value="UDP-Glycosyltransferase/glycogen phosphorylase"/>
    <property type="match status" value="1"/>
</dbReference>
<sequence length="550" mass="60634">MTAALYYHPEAYTTNGPQLMGRNAAGASFLRGFLTYSRAAEFWVQVSKLEYARHFAQQAQAMGRPEPVKAVDQTRLRGLMQAGLVYHPTPGIGEHAFHRAAYGHGAWSLCGITHTTSSTRVMDALVALTTAPVQPWDAVICTSTAVKSNVEQLLQAQIHYLQDRLDIRRLVLPQLPVIPLGIHTQDFQFTDSQKIAARQILKVDEQTLVVLFMGRLSFHAKAHPLAMYQALEAAAQATGQSVVLVECGWHGNEPIAQAYADAARLACPNIRVITLDGREAADRQTAWASADIFCSLSDNIQETFGLTPIEAMAAGLPVVVSDWNGYKDTIRDRIDGFRIPTLMPSAGLGGDLALRHALEVDTYDMYCGNTCSLIAVDVQAATQAFIELFQSPDLRRQMGEAGQQRAKAHYDWAVIIPQYEELWKQLTEMRQAHAKDLKPLQIPWPARMDPFQAFAAYSTQRLTPQTMLSLVEAEPATALQRVLAYRQLAMVNFAKAVLPTEAEIQAVLTTAAQGSHPAAELIQAIPLERQPLVFRSLAWLVKLGILQVSA</sequence>
<dbReference type="Pfam" id="PF00534">
    <property type="entry name" value="Glycos_transf_1"/>
    <property type="match status" value="1"/>
</dbReference>
<dbReference type="RefSeq" id="WP_208677717.1">
    <property type="nucleotide sequence ID" value="NZ_CP034671.2"/>
</dbReference>
<evidence type="ECO:0000313" key="2">
    <source>
        <dbReference type="EMBL" id="QFZ91509.2"/>
    </source>
</evidence>
<keyword evidence="2" id="KW-0328">Glycosyltransferase</keyword>
<keyword evidence="2" id="KW-0808">Transferase</keyword>
<dbReference type="EC" id="2.4.-.-" evidence="2"/>
<dbReference type="Gene3D" id="3.40.50.2000">
    <property type="entry name" value="Glycogen Phosphorylase B"/>
    <property type="match status" value="1"/>
</dbReference>
<dbReference type="PANTHER" id="PTHR12526">
    <property type="entry name" value="GLYCOSYLTRANSFERASE"/>
    <property type="match status" value="1"/>
</dbReference>
<dbReference type="AlphaFoldDB" id="A0AAT9JUT9"/>